<comment type="caution">
    <text evidence="1">The sequence shown here is derived from an EMBL/GenBank/DDBJ whole genome shotgun (WGS) entry which is preliminary data.</text>
</comment>
<protein>
    <submittedName>
        <fullName evidence="1">Uncharacterized protein</fullName>
    </submittedName>
</protein>
<dbReference type="OrthoDB" id="1429200at2"/>
<name>A0A3M0G7G2_9FLAO</name>
<dbReference type="Proteomes" id="UP000281985">
    <property type="component" value="Unassembled WGS sequence"/>
</dbReference>
<proteinExistence type="predicted"/>
<evidence type="ECO:0000313" key="1">
    <source>
        <dbReference type="EMBL" id="RMB60980.1"/>
    </source>
</evidence>
<gene>
    <name evidence="1" type="ORF">EAX61_05725</name>
</gene>
<keyword evidence="2" id="KW-1185">Reference proteome</keyword>
<dbReference type="AlphaFoldDB" id="A0A3M0G7G2"/>
<sequence>MHKAFLGFCFLALVVATGCTERLPTDHKLNPLAYEAIPYKGGEQLIFQSDSQQLDTIFITGTTTAMVRGGDPFSINPDRFEHLRIDYTTTRKPSEQGLLYLSGSGETYNLRFEFDAGHSRLLLNYDFYKSEYDTIPSTRLRIMDSLYTDVKTLHTEPYYEDRPERILNFYWSTSSGLLGWDTPTDTWRLITIKK</sequence>
<dbReference type="EMBL" id="REFV01000004">
    <property type="protein sequence ID" value="RMB60980.1"/>
    <property type="molecule type" value="Genomic_DNA"/>
</dbReference>
<reference evidence="1 2" key="1">
    <citation type="submission" date="2018-10" db="EMBL/GenBank/DDBJ databases">
        <title>Dokdonia luteus sp. nov., isolated from sea water.</title>
        <authorList>
            <person name="Zhou L.Y."/>
            <person name="Du Z.J."/>
        </authorList>
    </citation>
    <scope>NUCLEOTIDE SEQUENCE [LARGE SCALE GENOMIC DNA]</scope>
    <source>
        <strain evidence="1 2">SH27</strain>
    </source>
</reference>
<evidence type="ECO:0000313" key="2">
    <source>
        <dbReference type="Proteomes" id="UP000281985"/>
    </source>
</evidence>
<accession>A0A3M0G7G2</accession>
<organism evidence="1 2">
    <name type="scientific">Dokdonia sinensis</name>
    <dbReference type="NCBI Taxonomy" id="2479847"/>
    <lineage>
        <taxon>Bacteria</taxon>
        <taxon>Pseudomonadati</taxon>
        <taxon>Bacteroidota</taxon>
        <taxon>Flavobacteriia</taxon>
        <taxon>Flavobacteriales</taxon>
        <taxon>Flavobacteriaceae</taxon>
        <taxon>Dokdonia</taxon>
    </lineage>
</organism>
<dbReference type="PROSITE" id="PS51257">
    <property type="entry name" value="PROKAR_LIPOPROTEIN"/>
    <property type="match status" value="1"/>
</dbReference>
<dbReference type="RefSeq" id="WP_121916715.1">
    <property type="nucleotide sequence ID" value="NZ_REFV01000004.1"/>
</dbReference>